<evidence type="ECO:0000313" key="2">
    <source>
        <dbReference type="Proteomes" id="UP000019365"/>
    </source>
</evidence>
<name>W7V3I8_RUMFL</name>
<proteinExistence type="predicted"/>
<dbReference type="EMBL" id="ATAX01000003">
    <property type="protein sequence ID" value="EWM55202.1"/>
    <property type="molecule type" value="Genomic_DNA"/>
</dbReference>
<dbReference type="eggNOG" id="ENOG503263R">
    <property type="taxonomic scope" value="Bacteria"/>
</dbReference>
<reference evidence="1 2" key="1">
    <citation type="journal article" date="2014" name="PLoS ONE">
        <title>Rumen cellulosomics: divergent fiber-degrading strategies revealed by comparative genome-wide analysis of six ruminococcal strains.</title>
        <authorList>
            <person name="Dassa B."/>
            <person name="Borovok I."/>
            <person name="Ruimy-Israeli V."/>
            <person name="Lamed R."/>
            <person name="Flint H.J."/>
            <person name="Duncan S.H."/>
            <person name="Henrissat B."/>
            <person name="Coutinho P."/>
            <person name="Morrison M."/>
            <person name="Mosoni P."/>
            <person name="Yeoman C.J."/>
            <person name="White B.A."/>
            <person name="Bayer E.A."/>
        </authorList>
    </citation>
    <scope>NUCLEOTIDE SEQUENCE [LARGE SCALE GENOMIC DNA]</scope>
    <source>
        <strain evidence="1 2">007c</strain>
    </source>
</reference>
<keyword evidence="2" id="KW-1185">Reference proteome</keyword>
<dbReference type="OrthoDB" id="1827082at2"/>
<evidence type="ECO:0000313" key="1">
    <source>
        <dbReference type="EMBL" id="EWM55202.1"/>
    </source>
</evidence>
<protein>
    <submittedName>
        <fullName evidence="1">Uncharacterized protein</fullName>
    </submittedName>
</protein>
<organism evidence="1 2">
    <name type="scientific">Ruminococcus flavefaciens 007c</name>
    <dbReference type="NCBI Taxonomy" id="1341157"/>
    <lineage>
        <taxon>Bacteria</taxon>
        <taxon>Bacillati</taxon>
        <taxon>Bacillota</taxon>
        <taxon>Clostridia</taxon>
        <taxon>Eubacteriales</taxon>
        <taxon>Oscillospiraceae</taxon>
        <taxon>Ruminococcus</taxon>
    </lineage>
</organism>
<gene>
    <name evidence="1" type="ORF">RF007C_04405</name>
</gene>
<dbReference type="PATRIC" id="fig|1341157.4.peg.14"/>
<accession>W7V3I8</accession>
<sequence>MAKSIITQDGDIVNYGNLVAIYVEDDLDDDENVLGYELLGLTGGGKDADIIILGRFSDAESALKARYELICWLQSEAFGTFEMPKTDKGGDA</sequence>
<dbReference type="AlphaFoldDB" id="W7V3I8"/>
<comment type="caution">
    <text evidence="1">The sequence shown here is derived from an EMBL/GenBank/DDBJ whole genome shotgun (WGS) entry which is preliminary data.</text>
</comment>
<dbReference type="RefSeq" id="WP_037296320.1">
    <property type="nucleotide sequence ID" value="NZ_ATAX01000003.1"/>
</dbReference>
<dbReference type="Proteomes" id="UP000019365">
    <property type="component" value="Unassembled WGS sequence"/>
</dbReference>